<dbReference type="Gene3D" id="2.30.170.20">
    <property type="entry name" value="Ribosomal protein L24e"/>
    <property type="match status" value="1"/>
</dbReference>
<dbReference type="EMBL" id="PQIB02000006">
    <property type="protein sequence ID" value="RLN13185.1"/>
    <property type="molecule type" value="Genomic_DNA"/>
</dbReference>
<feature type="compositionally biased region" description="Pro residues" evidence="1">
    <location>
        <begin position="31"/>
        <end position="43"/>
    </location>
</feature>
<dbReference type="AlphaFoldDB" id="A0A3L6S2P3"/>
<dbReference type="GO" id="GO:0005840">
    <property type="term" value="C:ribosome"/>
    <property type="evidence" value="ECO:0007669"/>
    <property type="project" value="UniProtKB-KW"/>
</dbReference>
<feature type="region of interest" description="Disordered" evidence="1">
    <location>
        <begin position="23"/>
        <end position="48"/>
    </location>
</feature>
<evidence type="ECO:0000313" key="3">
    <source>
        <dbReference type="Proteomes" id="UP000275267"/>
    </source>
</evidence>
<sequence length="110" mass="12432">MRHLLSPSRFSLHPLVQPAVHRLSPASASTRPPPLALWPPPPPRSRHNCPGLPHPPPCLWRRNSCATRAPPSATIIAHAHVFLLNNSKCKRYFHNCLKLAKLTWTGMYRK</sequence>
<keyword evidence="2" id="KW-0689">Ribosomal protein</keyword>
<name>A0A3L6S2P3_PANMI</name>
<evidence type="ECO:0000256" key="1">
    <source>
        <dbReference type="SAM" id="MobiDB-lite"/>
    </source>
</evidence>
<dbReference type="OrthoDB" id="1727108at2759"/>
<reference evidence="3" key="1">
    <citation type="journal article" date="2019" name="Nat. Commun.">
        <title>The genome of broomcorn millet.</title>
        <authorList>
            <person name="Zou C."/>
            <person name="Miki D."/>
            <person name="Li D."/>
            <person name="Tang Q."/>
            <person name="Xiao L."/>
            <person name="Rajput S."/>
            <person name="Deng P."/>
            <person name="Jia W."/>
            <person name="Huang R."/>
            <person name="Zhang M."/>
            <person name="Sun Y."/>
            <person name="Hu J."/>
            <person name="Fu X."/>
            <person name="Schnable P.S."/>
            <person name="Li F."/>
            <person name="Zhang H."/>
            <person name="Feng B."/>
            <person name="Zhu X."/>
            <person name="Liu R."/>
            <person name="Schnable J.C."/>
            <person name="Zhu J.-K."/>
            <person name="Zhang H."/>
        </authorList>
    </citation>
    <scope>NUCLEOTIDE SEQUENCE [LARGE SCALE GENOMIC DNA]</scope>
</reference>
<proteinExistence type="predicted"/>
<keyword evidence="3" id="KW-1185">Reference proteome</keyword>
<dbReference type="Proteomes" id="UP000275267">
    <property type="component" value="Unassembled WGS sequence"/>
</dbReference>
<keyword evidence="2" id="KW-0687">Ribonucleoprotein</keyword>
<dbReference type="InterPro" id="IPR038630">
    <property type="entry name" value="L24e/L24_sf"/>
</dbReference>
<evidence type="ECO:0000313" key="2">
    <source>
        <dbReference type="EMBL" id="RLN13185.1"/>
    </source>
</evidence>
<dbReference type="STRING" id="4540.A0A3L6S2P3"/>
<organism evidence="2 3">
    <name type="scientific">Panicum miliaceum</name>
    <name type="common">Proso millet</name>
    <name type="synonym">Broomcorn millet</name>
    <dbReference type="NCBI Taxonomy" id="4540"/>
    <lineage>
        <taxon>Eukaryota</taxon>
        <taxon>Viridiplantae</taxon>
        <taxon>Streptophyta</taxon>
        <taxon>Embryophyta</taxon>
        <taxon>Tracheophyta</taxon>
        <taxon>Spermatophyta</taxon>
        <taxon>Magnoliopsida</taxon>
        <taxon>Liliopsida</taxon>
        <taxon>Poales</taxon>
        <taxon>Poaceae</taxon>
        <taxon>PACMAD clade</taxon>
        <taxon>Panicoideae</taxon>
        <taxon>Panicodae</taxon>
        <taxon>Paniceae</taxon>
        <taxon>Panicinae</taxon>
        <taxon>Panicum</taxon>
        <taxon>Panicum sect. Panicum</taxon>
    </lineage>
</organism>
<gene>
    <name evidence="2" type="ORF">C2845_PM09G16630</name>
</gene>
<comment type="caution">
    <text evidence="2">The sequence shown here is derived from an EMBL/GenBank/DDBJ whole genome shotgun (WGS) entry which is preliminary data.</text>
</comment>
<accession>A0A3L6S2P3</accession>
<protein>
    <submittedName>
        <fullName evidence="2">60S ribosomal protein L24</fullName>
    </submittedName>
</protein>